<gene>
    <name evidence="1" type="ORF">ACFSB2_01025</name>
</gene>
<name>A0ABW4JAC6_9BACL</name>
<reference evidence="2" key="1">
    <citation type="journal article" date="2019" name="Int. J. Syst. Evol. Microbiol.">
        <title>The Global Catalogue of Microorganisms (GCM) 10K type strain sequencing project: providing services to taxonomists for standard genome sequencing and annotation.</title>
        <authorList>
            <consortium name="The Broad Institute Genomics Platform"/>
            <consortium name="The Broad Institute Genome Sequencing Center for Infectious Disease"/>
            <person name="Wu L."/>
            <person name="Ma J."/>
        </authorList>
    </citation>
    <scope>NUCLEOTIDE SEQUENCE [LARGE SCALE GENOMIC DNA]</scope>
    <source>
        <strain evidence="2">CGMCC 1.12286</strain>
    </source>
</reference>
<dbReference type="Proteomes" id="UP001597079">
    <property type="component" value="Unassembled WGS sequence"/>
</dbReference>
<evidence type="ECO:0000313" key="2">
    <source>
        <dbReference type="Proteomes" id="UP001597079"/>
    </source>
</evidence>
<sequence length="138" mass="16277">MKTYHASAPVSWGGFYLRNFIDGIGYILNVNAEADEPCYPHFQRGMKMDNLELLDELRQIVHEELSLAERHLSQRIDLVEKSIDSFENRFCLFEQRVTRRFDIVEKDIKEIDEGIRDILLRFDDTETDVRILKKLAAK</sequence>
<organism evidence="1 2">
    <name type="scientific">Alicyclobacillus fodiniaquatilis</name>
    <dbReference type="NCBI Taxonomy" id="1661150"/>
    <lineage>
        <taxon>Bacteria</taxon>
        <taxon>Bacillati</taxon>
        <taxon>Bacillota</taxon>
        <taxon>Bacilli</taxon>
        <taxon>Bacillales</taxon>
        <taxon>Alicyclobacillaceae</taxon>
        <taxon>Alicyclobacillus</taxon>
    </lineage>
</organism>
<proteinExistence type="predicted"/>
<comment type="caution">
    <text evidence="1">The sequence shown here is derived from an EMBL/GenBank/DDBJ whole genome shotgun (WGS) entry which is preliminary data.</text>
</comment>
<evidence type="ECO:0000313" key="1">
    <source>
        <dbReference type="EMBL" id="MFD1673304.1"/>
    </source>
</evidence>
<accession>A0ABW4JAC6</accession>
<keyword evidence="2" id="KW-1185">Reference proteome</keyword>
<protein>
    <submittedName>
        <fullName evidence="1">Uncharacterized protein</fullName>
    </submittedName>
</protein>
<dbReference type="EMBL" id="JBHUCX010000004">
    <property type="protein sequence ID" value="MFD1673304.1"/>
    <property type="molecule type" value="Genomic_DNA"/>
</dbReference>
<dbReference type="RefSeq" id="WP_377940666.1">
    <property type="nucleotide sequence ID" value="NZ_JBHUCX010000004.1"/>
</dbReference>